<evidence type="ECO:0000313" key="1">
    <source>
        <dbReference type="EMBL" id="CEQ02052.1"/>
    </source>
</evidence>
<gene>
    <name evidence="1" type="ORF">R28058_34021</name>
</gene>
<dbReference type="RefSeq" id="WP_055335426.1">
    <property type="nucleotide sequence ID" value="NZ_CEKZ01000001.1"/>
</dbReference>
<evidence type="ECO:0000313" key="2">
    <source>
        <dbReference type="Proteomes" id="UP000049127"/>
    </source>
</evidence>
<sequence>MKKVIEELEQSKVQILKLISKKPKDNEAKKLLEVVEKTIGWLEKENKKFEKNIEAYGSIEVQIENYSFIKDERIKKGISVYKVDLDGLYEYIDLIKVCKKHLNSINNIEGLKELAIEWYMENTQNEKGGVKK</sequence>
<proteinExistence type="predicted"/>
<dbReference type="AlphaFoldDB" id="A0A0C7QAS3"/>
<accession>A0A0C7QAS3</accession>
<dbReference type="EMBL" id="CEKZ01000001">
    <property type="protein sequence ID" value="CEQ02052.1"/>
    <property type="molecule type" value="Genomic_DNA"/>
</dbReference>
<dbReference type="Proteomes" id="UP000049127">
    <property type="component" value="Unassembled WGS sequence"/>
</dbReference>
<reference evidence="1 2" key="1">
    <citation type="submission" date="2015-01" db="EMBL/GenBank/DDBJ databases">
        <authorList>
            <person name="Aslett A.Martin."/>
            <person name="De Silva Nishadi"/>
        </authorList>
    </citation>
    <scope>NUCLEOTIDE SEQUENCE [LARGE SCALE GENOMIC DNA]</scope>
    <source>
        <strain evidence="1 2">R28058</strain>
    </source>
</reference>
<protein>
    <submittedName>
        <fullName evidence="1">Uncharacterized protein</fullName>
    </submittedName>
</protein>
<organism evidence="1 2">
    <name type="scientific">Paraclostridium sordellii</name>
    <name type="common">Clostridium sordellii</name>
    <dbReference type="NCBI Taxonomy" id="1505"/>
    <lineage>
        <taxon>Bacteria</taxon>
        <taxon>Bacillati</taxon>
        <taxon>Bacillota</taxon>
        <taxon>Clostridia</taxon>
        <taxon>Peptostreptococcales</taxon>
        <taxon>Peptostreptococcaceae</taxon>
        <taxon>Paraclostridium</taxon>
    </lineage>
</organism>
<name>A0A0C7QAS3_PARSO</name>